<dbReference type="InterPro" id="IPR036291">
    <property type="entry name" value="NAD(P)-bd_dom_sf"/>
</dbReference>
<dbReference type="GO" id="GO:0009423">
    <property type="term" value="P:chorismate biosynthetic process"/>
    <property type="evidence" value="ECO:0007669"/>
    <property type="project" value="UniProtKB-UniRule"/>
</dbReference>
<comment type="catalytic activity">
    <reaction evidence="7 8">
        <text>shikimate + NADP(+) = 3-dehydroshikimate + NADPH + H(+)</text>
        <dbReference type="Rhea" id="RHEA:17737"/>
        <dbReference type="ChEBI" id="CHEBI:15378"/>
        <dbReference type="ChEBI" id="CHEBI:16630"/>
        <dbReference type="ChEBI" id="CHEBI:36208"/>
        <dbReference type="ChEBI" id="CHEBI:57783"/>
        <dbReference type="ChEBI" id="CHEBI:58349"/>
        <dbReference type="EC" id="1.1.1.25"/>
    </reaction>
</comment>
<feature type="domain" description="Shikimate dehydrogenase substrate binding N-terminal" evidence="10">
    <location>
        <begin position="7"/>
        <end position="89"/>
    </location>
</feature>
<evidence type="ECO:0000256" key="4">
    <source>
        <dbReference type="ARBA" id="ARBA00022857"/>
    </source>
</evidence>
<dbReference type="GO" id="GO:0008652">
    <property type="term" value="P:amino acid biosynthetic process"/>
    <property type="evidence" value="ECO:0007669"/>
    <property type="project" value="UniProtKB-KW"/>
</dbReference>
<dbReference type="Pfam" id="PF08501">
    <property type="entry name" value="Shikimate_dh_N"/>
    <property type="match status" value="1"/>
</dbReference>
<comment type="caution">
    <text evidence="8">Lacks conserved residue(s) required for the propagation of feature annotation.</text>
</comment>
<dbReference type="FunFam" id="3.40.50.10860:FF:000006">
    <property type="entry name" value="Shikimate dehydrogenase (NADP(+))"/>
    <property type="match status" value="1"/>
</dbReference>
<dbReference type="PANTHER" id="PTHR21089">
    <property type="entry name" value="SHIKIMATE DEHYDROGENASE"/>
    <property type="match status" value="1"/>
</dbReference>
<evidence type="ECO:0000259" key="9">
    <source>
        <dbReference type="Pfam" id="PF01488"/>
    </source>
</evidence>
<dbReference type="HAMAP" id="MF_00222">
    <property type="entry name" value="Shikimate_DH_AroE"/>
    <property type="match status" value="1"/>
</dbReference>
<reference evidence="12 13" key="1">
    <citation type="submission" date="2016-02" db="EMBL/GenBank/DDBJ databases">
        <authorList>
            <person name="Wen L."/>
            <person name="He K."/>
            <person name="Yang H."/>
        </authorList>
    </citation>
    <scope>NUCLEOTIDE SEQUENCE [LARGE SCALE GENOMIC DNA]</scope>
    <source>
        <strain evidence="12 13">TSA40</strain>
    </source>
</reference>
<feature type="domain" description="SDH C-terminal" evidence="11">
    <location>
        <begin position="239"/>
        <end position="267"/>
    </location>
</feature>
<dbReference type="OrthoDB" id="9776868at2"/>
<feature type="binding site" evidence="8">
    <location>
        <position position="62"/>
    </location>
    <ligand>
        <name>shikimate</name>
        <dbReference type="ChEBI" id="CHEBI:36208"/>
    </ligand>
</feature>
<dbReference type="EC" id="1.1.1.25" evidence="2 8"/>
<dbReference type="GO" id="GO:0004764">
    <property type="term" value="F:shikimate 3-dehydrogenase (NADP+) activity"/>
    <property type="evidence" value="ECO:0007669"/>
    <property type="project" value="UniProtKB-UniRule"/>
</dbReference>
<evidence type="ECO:0000256" key="5">
    <source>
        <dbReference type="ARBA" id="ARBA00023002"/>
    </source>
</evidence>
<dbReference type="Proteomes" id="UP000197535">
    <property type="component" value="Unassembled WGS sequence"/>
</dbReference>
<feature type="binding site" evidence="8">
    <location>
        <position position="87"/>
    </location>
    <ligand>
        <name>shikimate</name>
        <dbReference type="ChEBI" id="CHEBI:36208"/>
    </ligand>
</feature>
<evidence type="ECO:0000313" key="12">
    <source>
        <dbReference type="EMBL" id="OWW21619.1"/>
    </source>
</evidence>
<comment type="function">
    <text evidence="8">Involved in the biosynthesis of the chorismate, which leads to the biosynthesis of aromatic amino acids. Catalyzes the reversible NADPH linked reduction of 3-dehydroshikimate (DHSA) to yield shikimate (SA).</text>
</comment>
<comment type="similarity">
    <text evidence="8">Belongs to the shikimate dehydrogenase family.</text>
</comment>
<keyword evidence="3 8" id="KW-0028">Amino-acid biosynthesis</keyword>
<feature type="binding site" evidence="8">
    <location>
        <position position="217"/>
    </location>
    <ligand>
        <name>shikimate</name>
        <dbReference type="ChEBI" id="CHEBI:36208"/>
    </ligand>
</feature>
<dbReference type="SUPFAM" id="SSF51735">
    <property type="entry name" value="NAD(P)-binding Rossmann-fold domains"/>
    <property type="match status" value="1"/>
</dbReference>
<organism evidence="12 13">
    <name type="scientific">Noviherbaspirillum denitrificans</name>
    <dbReference type="NCBI Taxonomy" id="1968433"/>
    <lineage>
        <taxon>Bacteria</taxon>
        <taxon>Pseudomonadati</taxon>
        <taxon>Pseudomonadota</taxon>
        <taxon>Betaproteobacteria</taxon>
        <taxon>Burkholderiales</taxon>
        <taxon>Oxalobacteraceae</taxon>
        <taxon>Noviherbaspirillum</taxon>
    </lineage>
</organism>
<feature type="binding site" evidence="8">
    <location>
        <position position="246"/>
    </location>
    <ligand>
        <name>shikimate</name>
        <dbReference type="ChEBI" id="CHEBI:36208"/>
    </ligand>
</feature>
<dbReference type="NCBIfam" id="TIGR00507">
    <property type="entry name" value="aroE"/>
    <property type="match status" value="1"/>
</dbReference>
<feature type="binding site" evidence="8">
    <location>
        <position position="102"/>
    </location>
    <ligand>
        <name>shikimate</name>
        <dbReference type="ChEBI" id="CHEBI:36208"/>
    </ligand>
</feature>
<dbReference type="AlphaFoldDB" id="A0A254TG39"/>
<feature type="binding site" evidence="8">
    <location>
        <position position="78"/>
    </location>
    <ligand>
        <name>NADP(+)</name>
        <dbReference type="ChEBI" id="CHEBI:58349"/>
    </ligand>
</feature>
<dbReference type="PANTHER" id="PTHR21089:SF1">
    <property type="entry name" value="BIFUNCTIONAL 3-DEHYDROQUINATE DEHYDRATASE_SHIKIMATE DEHYDROGENASE, CHLOROPLASTIC"/>
    <property type="match status" value="1"/>
</dbReference>
<keyword evidence="13" id="KW-1185">Reference proteome</keyword>
<name>A0A254TG39_9BURK</name>
<dbReference type="GO" id="GO:0019632">
    <property type="term" value="P:shikimate metabolic process"/>
    <property type="evidence" value="ECO:0007669"/>
    <property type="project" value="InterPro"/>
</dbReference>
<dbReference type="InterPro" id="IPR022893">
    <property type="entry name" value="Shikimate_DH_fam"/>
</dbReference>
<dbReference type="Gene3D" id="3.40.50.720">
    <property type="entry name" value="NAD(P)-binding Rossmann-like Domain"/>
    <property type="match status" value="1"/>
</dbReference>
<feature type="active site" description="Proton acceptor" evidence="8">
    <location>
        <position position="66"/>
    </location>
</feature>
<evidence type="ECO:0000259" key="10">
    <source>
        <dbReference type="Pfam" id="PF08501"/>
    </source>
</evidence>
<dbReference type="InterPro" id="IPR013708">
    <property type="entry name" value="Shikimate_DH-bd_N"/>
</dbReference>
<dbReference type="UniPathway" id="UPA00053">
    <property type="reaction ID" value="UER00087"/>
</dbReference>
<evidence type="ECO:0000256" key="7">
    <source>
        <dbReference type="ARBA" id="ARBA00049442"/>
    </source>
</evidence>
<dbReference type="Gene3D" id="3.40.50.10860">
    <property type="entry name" value="Leucine Dehydrogenase, chain A, domain 1"/>
    <property type="match status" value="1"/>
</dbReference>
<dbReference type="GO" id="GO:0009073">
    <property type="term" value="P:aromatic amino acid family biosynthetic process"/>
    <property type="evidence" value="ECO:0007669"/>
    <property type="project" value="UniProtKB-KW"/>
</dbReference>
<comment type="pathway">
    <text evidence="1 8">Metabolic intermediate biosynthesis; chorismate biosynthesis; chorismate from D-erythrose 4-phosphate and phosphoenolpyruvate: step 4/7.</text>
</comment>
<dbReference type="InterPro" id="IPR006151">
    <property type="entry name" value="Shikm_DH/Glu-tRNA_Rdtase"/>
</dbReference>
<feature type="binding site" evidence="8">
    <location>
        <position position="239"/>
    </location>
    <ligand>
        <name>NADP(+)</name>
        <dbReference type="ChEBI" id="CHEBI:58349"/>
    </ligand>
</feature>
<evidence type="ECO:0000256" key="3">
    <source>
        <dbReference type="ARBA" id="ARBA00022605"/>
    </source>
</evidence>
<evidence type="ECO:0000256" key="6">
    <source>
        <dbReference type="ARBA" id="ARBA00023141"/>
    </source>
</evidence>
<evidence type="ECO:0000259" key="11">
    <source>
        <dbReference type="Pfam" id="PF18317"/>
    </source>
</evidence>
<dbReference type="Pfam" id="PF18317">
    <property type="entry name" value="SDH_C"/>
    <property type="match status" value="1"/>
</dbReference>
<gene>
    <name evidence="8 12" type="primary">aroE</name>
    <name evidence="12" type="ORF">AYR66_21135</name>
</gene>
<dbReference type="EMBL" id="LSTO01000001">
    <property type="protein sequence ID" value="OWW21619.1"/>
    <property type="molecule type" value="Genomic_DNA"/>
</dbReference>
<dbReference type="Pfam" id="PF01488">
    <property type="entry name" value="Shikimate_DH"/>
    <property type="match status" value="1"/>
</dbReference>
<evidence type="ECO:0000256" key="8">
    <source>
        <dbReference type="HAMAP-Rule" id="MF_00222"/>
    </source>
</evidence>
<feature type="binding site" evidence="8">
    <location>
        <begin position="127"/>
        <end position="131"/>
    </location>
    <ligand>
        <name>NADP(+)</name>
        <dbReference type="ChEBI" id="CHEBI:58349"/>
    </ligand>
</feature>
<feature type="binding site" evidence="8">
    <location>
        <position position="215"/>
    </location>
    <ligand>
        <name>NADP(+)</name>
        <dbReference type="ChEBI" id="CHEBI:58349"/>
    </ligand>
</feature>
<keyword evidence="6 8" id="KW-0057">Aromatic amino acid biosynthesis</keyword>
<feature type="binding site" evidence="8">
    <location>
        <begin position="15"/>
        <end position="17"/>
    </location>
    <ligand>
        <name>shikimate</name>
        <dbReference type="ChEBI" id="CHEBI:36208"/>
    </ligand>
</feature>
<dbReference type="InterPro" id="IPR046346">
    <property type="entry name" value="Aminoacid_DH-like_N_sf"/>
</dbReference>
<protein>
    <recommendedName>
        <fullName evidence="2 8">Shikimate dehydrogenase (NADP(+))</fullName>
        <shortName evidence="8">SDH</shortName>
        <ecNumber evidence="2 8">1.1.1.25</ecNumber>
    </recommendedName>
</protein>
<proteinExistence type="inferred from homology"/>
<dbReference type="CDD" id="cd01065">
    <property type="entry name" value="NAD_bind_Shikimate_DH"/>
    <property type="match status" value="1"/>
</dbReference>
<feature type="domain" description="Quinate/shikimate 5-dehydrogenase/glutamyl-tRNA reductase" evidence="9">
    <location>
        <begin position="115"/>
        <end position="193"/>
    </location>
</feature>
<dbReference type="GO" id="GO:0050661">
    <property type="term" value="F:NADP binding"/>
    <property type="evidence" value="ECO:0007669"/>
    <property type="project" value="InterPro"/>
</dbReference>
<keyword evidence="4 8" id="KW-0521">NADP</keyword>
<dbReference type="SUPFAM" id="SSF53223">
    <property type="entry name" value="Aminoacid dehydrogenase-like, N-terminal domain"/>
    <property type="match status" value="1"/>
</dbReference>
<comment type="caution">
    <text evidence="12">The sequence shown here is derived from an EMBL/GenBank/DDBJ whole genome shotgun (WGS) entry which is preliminary data.</text>
</comment>
<sequence>MSDHYAVIGNPISHSKSPALHTAFARQCAQDIVYGAIFGPLDKFAECVTAFRASGGKGMNVTLPFKLEAFAIADELTERARLAEAVNTLMFDNDRILGDNTDGVGLVRDLKENLGLTLAGKRILILGAGGAARGVLRPLLEEGPSRLAIANNTPSKAVALKEQVANAAHVSGGGFSDFKGEQFDLVINATSASLSGDAIPLHDGVFADGAFAYDMAYGDGNTPFMDAALAHGVAGVADGFGMLAGQAAESFHLWRGVRPDIVPVIAEIRANWTR</sequence>
<comment type="subunit">
    <text evidence="8">Homodimer.</text>
</comment>
<accession>A0A254TG39</accession>
<keyword evidence="5 8" id="KW-0560">Oxidoreductase</keyword>
<dbReference type="RefSeq" id="WP_088708471.1">
    <property type="nucleotide sequence ID" value="NZ_LSTO01000001.1"/>
</dbReference>
<dbReference type="NCBIfam" id="NF001310">
    <property type="entry name" value="PRK00258.1-2"/>
    <property type="match status" value="1"/>
</dbReference>
<dbReference type="InterPro" id="IPR041121">
    <property type="entry name" value="SDH_C"/>
</dbReference>
<dbReference type="GO" id="GO:0005829">
    <property type="term" value="C:cytosol"/>
    <property type="evidence" value="ECO:0007669"/>
    <property type="project" value="TreeGrafter"/>
</dbReference>
<evidence type="ECO:0000256" key="1">
    <source>
        <dbReference type="ARBA" id="ARBA00004871"/>
    </source>
</evidence>
<evidence type="ECO:0000256" key="2">
    <source>
        <dbReference type="ARBA" id="ARBA00012962"/>
    </source>
</evidence>
<evidence type="ECO:0000313" key="13">
    <source>
        <dbReference type="Proteomes" id="UP000197535"/>
    </source>
</evidence>
<dbReference type="InterPro" id="IPR011342">
    <property type="entry name" value="Shikimate_DH"/>
</dbReference>